<evidence type="ECO:0000313" key="2">
    <source>
        <dbReference type="EMBL" id="CAH0375315.1"/>
    </source>
</evidence>
<accession>A0A8J2WPL7</accession>
<proteinExistence type="predicted"/>
<organism evidence="2 3">
    <name type="scientific">Pelagomonas calceolata</name>
    <dbReference type="NCBI Taxonomy" id="35677"/>
    <lineage>
        <taxon>Eukaryota</taxon>
        <taxon>Sar</taxon>
        <taxon>Stramenopiles</taxon>
        <taxon>Ochrophyta</taxon>
        <taxon>Pelagophyceae</taxon>
        <taxon>Pelagomonadales</taxon>
        <taxon>Pelagomonadaceae</taxon>
        <taxon>Pelagomonas</taxon>
    </lineage>
</organism>
<feature type="region of interest" description="Disordered" evidence="1">
    <location>
        <begin position="40"/>
        <end position="64"/>
    </location>
</feature>
<evidence type="ECO:0000256" key="1">
    <source>
        <dbReference type="SAM" id="MobiDB-lite"/>
    </source>
</evidence>
<reference evidence="2" key="1">
    <citation type="submission" date="2021-11" db="EMBL/GenBank/DDBJ databases">
        <authorList>
            <consortium name="Genoscope - CEA"/>
            <person name="William W."/>
        </authorList>
    </citation>
    <scope>NUCLEOTIDE SEQUENCE</scope>
</reference>
<sequence length="458" mass="46231">MDPTVAAPTLGGLGGLPPPGVDEVVTTGYAGGPLGVALPPPASSDIGLGALGPPNDPPVPPGAASLGGLPLGAAAPGMQPPPSAFGPTSLSEAVSHRLDAGALRALAELETAEADAIAQRLEQAGATVRNPSAYVHRAVNNARRRGTQAPPYGQPGGAYGGGAAAGQLDQNALSALQELPQEQATSILDELASKGAGVRNPSAYVVKAVGNARRQLEGGGRFYGGGPPGGPPRGYGGGGYGRPPMHGQPPAPRGYGAPQQPFGPTGQQLDYPGGHYYEHHAAPPPSQPFDTDAAVAAEYAHLDQKAVAALQALPALQSTQILLELRRKRGAIRNPSAYVMRATANAAAGTVPDTARSPQYAQYHQQQQQQQYQYDPSQQQYGQPPAPADQQAAYQQQQYAQYGPPAGYAAAPGAAPGAAPDYAAYADAEAAYAAYAAGGQPAAYAQPGSAPGAPEPGA</sequence>
<comment type="caution">
    <text evidence="2">The sequence shown here is derived from an EMBL/GenBank/DDBJ whole genome shotgun (WGS) entry which is preliminary data.</text>
</comment>
<feature type="region of interest" description="Disordered" evidence="1">
    <location>
        <begin position="364"/>
        <end position="397"/>
    </location>
</feature>
<name>A0A8J2WPL7_9STRA</name>
<dbReference type="EMBL" id="CAKKNE010000004">
    <property type="protein sequence ID" value="CAH0375315.1"/>
    <property type="molecule type" value="Genomic_DNA"/>
</dbReference>
<dbReference type="Proteomes" id="UP000789595">
    <property type="component" value="Unassembled WGS sequence"/>
</dbReference>
<feature type="compositionally biased region" description="Gly residues" evidence="1">
    <location>
        <begin position="218"/>
        <end position="241"/>
    </location>
</feature>
<gene>
    <name evidence="2" type="ORF">PECAL_4P26440</name>
</gene>
<evidence type="ECO:0000313" key="3">
    <source>
        <dbReference type="Proteomes" id="UP000789595"/>
    </source>
</evidence>
<dbReference type="OrthoDB" id="10366361at2759"/>
<keyword evidence="3" id="KW-1185">Reference proteome</keyword>
<dbReference type="AlphaFoldDB" id="A0A8J2WPL7"/>
<feature type="region of interest" description="Disordered" evidence="1">
    <location>
        <begin position="218"/>
        <end position="259"/>
    </location>
</feature>
<protein>
    <submittedName>
        <fullName evidence="2">Uncharacterized protein</fullName>
    </submittedName>
</protein>